<dbReference type="Gene3D" id="3.10.20.90">
    <property type="entry name" value="Phosphatidylinositol 3-kinase Catalytic Subunit, Chain A, domain 1"/>
    <property type="match status" value="1"/>
</dbReference>
<dbReference type="InterPro" id="IPR044835">
    <property type="entry name" value="ARF_plant"/>
</dbReference>
<dbReference type="EMBL" id="JADGMS010000003">
    <property type="protein sequence ID" value="KAF9685302.1"/>
    <property type="molecule type" value="Genomic_DNA"/>
</dbReference>
<reference evidence="3 4" key="1">
    <citation type="submission" date="2020-10" db="EMBL/GenBank/DDBJ databases">
        <title>Plant Genome Project.</title>
        <authorList>
            <person name="Zhang R.-G."/>
        </authorList>
    </citation>
    <scope>NUCLEOTIDE SEQUENCE [LARGE SCALE GENOMIC DNA]</scope>
    <source>
        <strain evidence="3">FAFU-HL-1</strain>
        <tissue evidence="3">Leaf</tissue>
    </source>
</reference>
<proteinExistence type="predicted"/>
<dbReference type="PROSITE" id="PS51745">
    <property type="entry name" value="PB1"/>
    <property type="match status" value="1"/>
</dbReference>
<comment type="subunit">
    <text evidence="1">Homodimers and heterodimers.</text>
</comment>
<dbReference type="InterPro" id="IPR053793">
    <property type="entry name" value="PB1-like"/>
</dbReference>
<evidence type="ECO:0000313" key="4">
    <source>
        <dbReference type="Proteomes" id="UP000657918"/>
    </source>
</evidence>
<dbReference type="GO" id="GO:0003677">
    <property type="term" value="F:DNA binding"/>
    <property type="evidence" value="ECO:0007669"/>
    <property type="project" value="InterPro"/>
</dbReference>
<dbReference type="AlphaFoldDB" id="A0A835KDA2"/>
<evidence type="ECO:0000313" key="3">
    <source>
        <dbReference type="EMBL" id="KAF9685302.1"/>
    </source>
</evidence>
<gene>
    <name evidence="3" type="ORF">SADUNF_Sadunf03G0040400</name>
</gene>
<evidence type="ECO:0000256" key="1">
    <source>
        <dbReference type="ARBA" id="ARBA00011726"/>
    </source>
</evidence>
<organism evidence="3 4">
    <name type="scientific">Salix dunnii</name>
    <dbReference type="NCBI Taxonomy" id="1413687"/>
    <lineage>
        <taxon>Eukaryota</taxon>
        <taxon>Viridiplantae</taxon>
        <taxon>Streptophyta</taxon>
        <taxon>Embryophyta</taxon>
        <taxon>Tracheophyta</taxon>
        <taxon>Spermatophyta</taxon>
        <taxon>Magnoliopsida</taxon>
        <taxon>eudicotyledons</taxon>
        <taxon>Gunneridae</taxon>
        <taxon>Pentapetalae</taxon>
        <taxon>rosids</taxon>
        <taxon>fabids</taxon>
        <taxon>Malpighiales</taxon>
        <taxon>Salicaceae</taxon>
        <taxon>Saliceae</taxon>
        <taxon>Salix</taxon>
    </lineage>
</organism>
<dbReference type="PANTHER" id="PTHR31384:SF9">
    <property type="entry name" value="AUXIN RESPONSE FACTOR 19"/>
    <property type="match status" value="1"/>
</dbReference>
<dbReference type="OrthoDB" id="1934346at2759"/>
<dbReference type="GO" id="GO:0006355">
    <property type="term" value="P:regulation of DNA-templated transcription"/>
    <property type="evidence" value="ECO:0007669"/>
    <property type="project" value="InterPro"/>
</dbReference>
<sequence length="100" mass="11329">MTSLRSRSLGSLVVTRRAAESGCGVNFPSWPVFTEKVYKRGALGRSIHMARYSGSAELKQDLARRFGIEGQLEDQQRIGWKLVYMDHDDDVLLVGEDPWE</sequence>
<accession>A0A835KDA2</accession>
<dbReference type="PANTHER" id="PTHR31384">
    <property type="entry name" value="AUXIN RESPONSE FACTOR 4-RELATED"/>
    <property type="match status" value="1"/>
</dbReference>
<comment type="caution">
    <text evidence="3">The sequence shown here is derived from an EMBL/GenBank/DDBJ whole genome shotgun (WGS) entry which is preliminary data.</text>
</comment>
<feature type="domain" description="PB1" evidence="2">
    <location>
        <begin position="32"/>
        <end position="100"/>
    </location>
</feature>
<dbReference type="Proteomes" id="UP000657918">
    <property type="component" value="Unassembled WGS sequence"/>
</dbReference>
<protein>
    <recommendedName>
        <fullName evidence="2">PB1 domain-containing protein</fullName>
    </recommendedName>
</protein>
<dbReference type="GO" id="GO:0009725">
    <property type="term" value="P:response to hormone"/>
    <property type="evidence" value="ECO:0007669"/>
    <property type="project" value="InterPro"/>
</dbReference>
<keyword evidence="4" id="KW-1185">Reference proteome</keyword>
<name>A0A835KDA2_9ROSI</name>
<evidence type="ECO:0000259" key="2">
    <source>
        <dbReference type="PROSITE" id="PS51745"/>
    </source>
</evidence>